<name>A0ABU6R7P2_9FABA</name>
<evidence type="ECO:0000313" key="1">
    <source>
        <dbReference type="EMBL" id="MED6119971.1"/>
    </source>
</evidence>
<sequence>MMESAETGPCLWMVVSQNLYGIRIEKLEKLGKNEVRDWENSLESAPFDLKLKLPNPMMMMRHFVFDSKLFLAGVTDFDTKIYQISCVGDGKLKLANAEESAIPKPPTLLHSCYLADIQGDVYLVVHNPIEGVREAGLWVLSSRSRIWERLNPPPTAVPLYDNGCLCYRDWEGFTLNDVLFLQVECCPLQPFTQKPDYMAYVYNSKDDSWRLLGRPFSFKDLHFYNALVPVSSLGDVGNCSVALTWELKHDPIFPCRVKYDIHALLVDNKDDYCVHKHQCLNELFKGIQPSFFDSLLSQINIVDLGNSKVSIIISGNIFDDVGDGISVICMSVAELELIQEEEQKFLSVVRVLVNQVYSMAPHIEDSSVEVIRASFVSSLIKHPCSHDCISPMKQRNLAIGTNPSNPTTPLEQQ</sequence>
<reference evidence="1 2" key="1">
    <citation type="journal article" date="2023" name="Plants (Basel)">
        <title>Bridging the Gap: Combining Genomics and Transcriptomics Approaches to Understand Stylosanthes scabra, an Orphan Legume from the Brazilian Caatinga.</title>
        <authorList>
            <person name="Ferreira-Neto J.R.C."/>
            <person name="da Silva M.D."/>
            <person name="Binneck E."/>
            <person name="de Melo N.F."/>
            <person name="da Silva R.H."/>
            <person name="de Melo A.L.T.M."/>
            <person name="Pandolfi V."/>
            <person name="Bustamante F.O."/>
            <person name="Brasileiro-Vidal A.C."/>
            <person name="Benko-Iseppon A.M."/>
        </authorList>
    </citation>
    <scope>NUCLEOTIDE SEQUENCE [LARGE SCALE GENOMIC DNA]</scope>
    <source>
        <tissue evidence="1">Leaves</tissue>
    </source>
</reference>
<comment type="caution">
    <text evidence="1">The sequence shown here is derived from an EMBL/GenBank/DDBJ whole genome shotgun (WGS) entry which is preliminary data.</text>
</comment>
<organism evidence="1 2">
    <name type="scientific">Stylosanthes scabra</name>
    <dbReference type="NCBI Taxonomy" id="79078"/>
    <lineage>
        <taxon>Eukaryota</taxon>
        <taxon>Viridiplantae</taxon>
        <taxon>Streptophyta</taxon>
        <taxon>Embryophyta</taxon>
        <taxon>Tracheophyta</taxon>
        <taxon>Spermatophyta</taxon>
        <taxon>Magnoliopsida</taxon>
        <taxon>eudicotyledons</taxon>
        <taxon>Gunneridae</taxon>
        <taxon>Pentapetalae</taxon>
        <taxon>rosids</taxon>
        <taxon>fabids</taxon>
        <taxon>Fabales</taxon>
        <taxon>Fabaceae</taxon>
        <taxon>Papilionoideae</taxon>
        <taxon>50 kb inversion clade</taxon>
        <taxon>dalbergioids sensu lato</taxon>
        <taxon>Dalbergieae</taxon>
        <taxon>Pterocarpus clade</taxon>
        <taxon>Stylosanthes</taxon>
    </lineage>
</organism>
<keyword evidence="2" id="KW-1185">Reference proteome</keyword>
<evidence type="ECO:0008006" key="3">
    <source>
        <dbReference type="Google" id="ProtNLM"/>
    </source>
</evidence>
<dbReference type="Proteomes" id="UP001341840">
    <property type="component" value="Unassembled WGS sequence"/>
</dbReference>
<proteinExistence type="predicted"/>
<evidence type="ECO:0000313" key="2">
    <source>
        <dbReference type="Proteomes" id="UP001341840"/>
    </source>
</evidence>
<protein>
    <recommendedName>
        <fullName evidence="3">DUF1618 domain-containing protein</fullName>
    </recommendedName>
</protein>
<accession>A0ABU6R7P2</accession>
<dbReference type="EMBL" id="JASCZI010030255">
    <property type="protein sequence ID" value="MED6119971.1"/>
    <property type="molecule type" value="Genomic_DNA"/>
</dbReference>
<gene>
    <name evidence="1" type="ORF">PIB30_016559</name>
</gene>